<organism evidence="8 9">
    <name type="scientific">Tritrichomonas musculus</name>
    <dbReference type="NCBI Taxonomy" id="1915356"/>
    <lineage>
        <taxon>Eukaryota</taxon>
        <taxon>Metamonada</taxon>
        <taxon>Parabasalia</taxon>
        <taxon>Tritrichomonadida</taxon>
        <taxon>Tritrichomonadidae</taxon>
        <taxon>Tritrichomonas</taxon>
    </lineage>
</organism>
<reference evidence="8 9" key="1">
    <citation type="submission" date="2024-04" db="EMBL/GenBank/DDBJ databases">
        <title>Tritrichomonas musculus Genome.</title>
        <authorList>
            <person name="Alves-Ferreira E."/>
            <person name="Grigg M."/>
            <person name="Lorenzi H."/>
            <person name="Galac M."/>
        </authorList>
    </citation>
    <scope>NUCLEOTIDE SEQUENCE [LARGE SCALE GENOMIC DNA]</scope>
    <source>
        <strain evidence="8 9">EAF2021</strain>
    </source>
</reference>
<feature type="transmembrane region" description="Helical" evidence="6">
    <location>
        <begin position="27"/>
        <end position="44"/>
    </location>
</feature>
<gene>
    <name evidence="8" type="ORF">M9Y10_020593</name>
</gene>
<name>A0ABR2HE32_9EUKA</name>
<evidence type="ECO:0000313" key="8">
    <source>
        <dbReference type="EMBL" id="KAK8845675.1"/>
    </source>
</evidence>
<feature type="domain" description="Sulfatase N-terminal" evidence="7">
    <location>
        <begin position="190"/>
        <end position="398"/>
    </location>
</feature>
<sequence>MFKSGPINQQALAAIDIRQLLDEDRQLLFYLLYIIILIIIINILPVFKFYIAIPKVTLILSLFNIYFSFIFIISIIHDFNESNSVVLFEGDNSNNYYSHLKMMLFQKVNQVPKVLEFSQEKLKNLIIYQLESFPNEFMQNPIICPNLYNLSQRYEYISPLYVQNYASWTIGATFLMQCGLPQMMSDIRRWMHTKAKPILTIKCLPDILNSFGYKLNFATKGRNTIMEFNKWERARKFERIFTGKTDLEVINFINQKYLPSIDKEIRKNGDFAINHQLSKRSHPSRFFTFIQGQDTHVPYSQPSWCNGPFPKMSEKQKCYHCVDKLVGELVNKFLELKMNEHTLLVIVSDHMPWMPGEFKVNQLFILFPGMEKVNINERIQKDINYYDFAPTILDLIGIKKYVPQFPFGRNIYDLNQTGKNDTFVKHNKPDKDDFPVIYKFLNFDQEKKIYQI</sequence>
<protein>
    <recommendedName>
        <fullName evidence="7">Sulfatase N-terminal domain-containing protein</fullName>
    </recommendedName>
</protein>
<keyword evidence="4 6" id="KW-1133">Transmembrane helix</keyword>
<keyword evidence="3 6" id="KW-0812">Transmembrane</keyword>
<dbReference type="SUPFAM" id="SSF53649">
    <property type="entry name" value="Alkaline phosphatase-like"/>
    <property type="match status" value="1"/>
</dbReference>
<evidence type="ECO:0000256" key="4">
    <source>
        <dbReference type="ARBA" id="ARBA00022989"/>
    </source>
</evidence>
<evidence type="ECO:0000256" key="1">
    <source>
        <dbReference type="ARBA" id="ARBA00004651"/>
    </source>
</evidence>
<dbReference type="Pfam" id="PF00884">
    <property type="entry name" value="Sulfatase"/>
    <property type="match status" value="1"/>
</dbReference>
<dbReference type="EMBL" id="JAPFFF010000030">
    <property type="protein sequence ID" value="KAK8845675.1"/>
    <property type="molecule type" value="Genomic_DNA"/>
</dbReference>
<evidence type="ECO:0000256" key="3">
    <source>
        <dbReference type="ARBA" id="ARBA00022692"/>
    </source>
</evidence>
<accession>A0ABR2HE32</accession>
<feature type="transmembrane region" description="Helical" evidence="6">
    <location>
        <begin position="56"/>
        <end position="76"/>
    </location>
</feature>
<keyword evidence="9" id="KW-1185">Reference proteome</keyword>
<dbReference type="PANTHER" id="PTHR47371">
    <property type="entry name" value="LIPOTEICHOIC ACID SYNTHASE"/>
    <property type="match status" value="1"/>
</dbReference>
<keyword evidence="5 6" id="KW-0472">Membrane</keyword>
<evidence type="ECO:0000256" key="2">
    <source>
        <dbReference type="ARBA" id="ARBA00022475"/>
    </source>
</evidence>
<dbReference type="InterPro" id="IPR017850">
    <property type="entry name" value="Alkaline_phosphatase_core_sf"/>
</dbReference>
<evidence type="ECO:0000259" key="7">
    <source>
        <dbReference type="Pfam" id="PF00884"/>
    </source>
</evidence>
<comment type="caution">
    <text evidence="8">The sequence shown here is derived from an EMBL/GenBank/DDBJ whole genome shotgun (WGS) entry which is preliminary data.</text>
</comment>
<evidence type="ECO:0000313" key="9">
    <source>
        <dbReference type="Proteomes" id="UP001470230"/>
    </source>
</evidence>
<dbReference type="PANTHER" id="PTHR47371:SF3">
    <property type="entry name" value="PHOSPHOGLYCEROL TRANSFERASE I"/>
    <property type="match status" value="1"/>
</dbReference>
<keyword evidence="2" id="KW-1003">Cell membrane</keyword>
<evidence type="ECO:0000256" key="6">
    <source>
        <dbReference type="SAM" id="Phobius"/>
    </source>
</evidence>
<dbReference type="InterPro" id="IPR050448">
    <property type="entry name" value="OpgB/LTA_synthase_biosynth"/>
</dbReference>
<comment type="subcellular location">
    <subcellularLocation>
        <location evidence="1">Cell membrane</location>
        <topology evidence="1">Multi-pass membrane protein</topology>
    </subcellularLocation>
</comment>
<proteinExistence type="predicted"/>
<dbReference type="Gene3D" id="3.40.720.10">
    <property type="entry name" value="Alkaline Phosphatase, subunit A"/>
    <property type="match status" value="1"/>
</dbReference>
<dbReference type="InterPro" id="IPR000917">
    <property type="entry name" value="Sulfatase_N"/>
</dbReference>
<dbReference type="Proteomes" id="UP001470230">
    <property type="component" value="Unassembled WGS sequence"/>
</dbReference>
<evidence type="ECO:0000256" key="5">
    <source>
        <dbReference type="ARBA" id="ARBA00023136"/>
    </source>
</evidence>